<dbReference type="AlphaFoldDB" id="A0A9N8Z999"/>
<feature type="region of interest" description="Disordered" evidence="1">
    <location>
        <begin position="1"/>
        <end position="31"/>
    </location>
</feature>
<sequence>MRAKKKKHDKDNNQLTNTERKKRGANKSCKEQAEALDADALSEQNGSVHKNVVIVTINNKYDNLKTAISQIQIETKSKKLINTVIRNDTNRQKLREMQQQLDPSIKQPLDVINIEKDWSSTYHTIHQLITVLELLNALNEKLRDIGYPALGVITLTILGAPSTLRLHGSLFDLHFKELPYISKELKCKIIGNLREQYTNFT</sequence>
<protein>
    <submittedName>
        <fullName evidence="2">1244_t:CDS:1</fullName>
    </submittedName>
</protein>
<evidence type="ECO:0000313" key="2">
    <source>
        <dbReference type="EMBL" id="CAG8482131.1"/>
    </source>
</evidence>
<dbReference type="Proteomes" id="UP000789759">
    <property type="component" value="Unassembled WGS sequence"/>
</dbReference>
<name>A0A9N8Z999_9GLOM</name>
<reference evidence="2" key="1">
    <citation type="submission" date="2021-06" db="EMBL/GenBank/DDBJ databases">
        <authorList>
            <person name="Kallberg Y."/>
            <person name="Tangrot J."/>
            <person name="Rosling A."/>
        </authorList>
    </citation>
    <scope>NUCLEOTIDE SEQUENCE</scope>
    <source>
        <strain evidence="2">FL966</strain>
    </source>
</reference>
<dbReference type="EMBL" id="CAJVQA010000589">
    <property type="protein sequence ID" value="CAG8482131.1"/>
    <property type="molecule type" value="Genomic_DNA"/>
</dbReference>
<gene>
    <name evidence="2" type="ORF">CPELLU_LOCUS1574</name>
</gene>
<comment type="caution">
    <text evidence="2">The sequence shown here is derived from an EMBL/GenBank/DDBJ whole genome shotgun (WGS) entry which is preliminary data.</text>
</comment>
<accession>A0A9N8Z999</accession>
<organism evidence="2 3">
    <name type="scientific">Cetraspora pellucida</name>
    <dbReference type="NCBI Taxonomy" id="1433469"/>
    <lineage>
        <taxon>Eukaryota</taxon>
        <taxon>Fungi</taxon>
        <taxon>Fungi incertae sedis</taxon>
        <taxon>Mucoromycota</taxon>
        <taxon>Glomeromycotina</taxon>
        <taxon>Glomeromycetes</taxon>
        <taxon>Diversisporales</taxon>
        <taxon>Gigasporaceae</taxon>
        <taxon>Cetraspora</taxon>
    </lineage>
</organism>
<evidence type="ECO:0000313" key="3">
    <source>
        <dbReference type="Proteomes" id="UP000789759"/>
    </source>
</evidence>
<proteinExistence type="predicted"/>
<evidence type="ECO:0000256" key="1">
    <source>
        <dbReference type="SAM" id="MobiDB-lite"/>
    </source>
</evidence>
<keyword evidence="3" id="KW-1185">Reference proteome</keyword>